<evidence type="ECO:0000313" key="7">
    <source>
        <dbReference type="EMBL" id="OGM20700.1"/>
    </source>
</evidence>
<evidence type="ECO:0008006" key="9">
    <source>
        <dbReference type="Google" id="ProtNLM"/>
    </source>
</evidence>
<dbReference type="GO" id="GO:0016755">
    <property type="term" value="F:aminoacyltransferase activity"/>
    <property type="evidence" value="ECO:0007669"/>
    <property type="project" value="InterPro"/>
</dbReference>
<dbReference type="PANTHER" id="PTHR36174">
    <property type="entry name" value="LIPID II:GLYCINE GLYCYLTRANSFERASE"/>
    <property type="match status" value="1"/>
</dbReference>
<dbReference type="EMBL" id="MGGE01000035">
    <property type="protein sequence ID" value="OGM20700.1"/>
    <property type="molecule type" value="Genomic_DNA"/>
</dbReference>
<dbReference type="PANTHER" id="PTHR36174:SF1">
    <property type="entry name" value="LIPID II:GLYCINE GLYCYLTRANSFERASE"/>
    <property type="match status" value="1"/>
</dbReference>
<dbReference type="GO" id="GO:0008360">
    <property type="term" value="P:regulation of cell shape"/>
    <property type="evidence" value="ECO:0007669"/>
    <property type="project" value="UniProtKB-KW"/>
</dbReference>
<keyword evidence="5" id="KW-0012">Acyltransferase</keyword>
<dbReference type="AlphaFoldDB" id="A0A1F7Y0H2"/>
<evidence type="ECO:0000256" key="2">
    <source>
        <dbReference type="ARBA" id="ARBA00022679"/>
    </source>
</evidence>
<dbReference type="PROSITE" id="PS51191">
    <property type="entry name" value="FEMABX"/>
    <property type="match status" value="1"/>
</dbReference>
<evidence type="ECO:0000256" key="5">
    <source>
        <dbReference type="ARBA" id="ARBA00023315"/>
    </source>
</evidence>
<evidence type="ECO:0000256" key="6">
    <source>
        <dbReference type="ARBA" id="ARBA00023316"/>
    </source>
</evidence>
<organism evidence="7 8">
    <name type="scientific">Candidatus Woesebacteria bacterium RIFCSPHIGHO2_01_FULL_38_9</name>
    <dbReference type="NCBI Taxonomy" id="1802492"/>
    <lineage>
        <taxon>Bacteria</taxon>
        <taxon>Candidatus Woeseibacteriota</taxon>
    </lineage>
</organism>
<evidence type="ECO:0000256" key="1">
    <source>
        <dbReference type="ARBA" id="ARBA00009943"/>
    </source>
</evidence>
<keyword evidence="2" id="KW-0808">Transferase</keyword>
<reference evidence="7 8" key="1">
    <citation type="journal article" date="2016" name="Nat. Commun.">
        <title>Thousands of microbial genomes shed light on interconnected biogeochemical processes in an aquifer system.</title>
        <authorList>
            <person name="Anantharaman K."/>
            <person name="Brown C.T."/>
            <person name="Hug L.A."/>
            <person name="Sharon I."/>
            <person name="Castelle C.J."/>
            <person name="Probst A.J."/>
            <person name="Thomas B.C."/>
            <person name="Singh A."/>
            <person name="Wilkins M.J."/>
            <person name="Karaoz U."/>
            <person name="Brodie E.L."/>
            <person name="Williams K.H."/>
            <person name="Hubbard S.S."/>
            <person name="Banfield J.F."/>
        </authorList>
    </citation>
    <scope>NUCLEOTIDE SEQUENCE [LARGE SCALE GENOMIC DNA]</scope>
</reference>
<keyword evidence="4" id="KW-0573">Peptidoglycan synthesis</keyword>
<evidence type="ECO:0000256" key="3">
    <source>
        <dbReference type="ARBA" id="ARBA00022960"/>
    </source>
</evidence>
<dbReference type="InterPro" id="IPR003447">
    <property type="entry name" value="FEMABX"/>
</dbReference>
<accession>A0A1F7Y0H2</accession>
<comment type="caution">
    <text evidence="7">The sequence shown here is derived from an EMBL/GenBank/DDBJ whole genome shotgun (WGS) entry which is preliminary data.</text>
</comment>
<dbReference type="Proteomes" id="UP000178419">
    <property type="component" value="Unassembled WGS sequence"/>
</dbReference>
<dbReference type="Pfam" id="PF02388">
    <property type="entry name" value="FemAB"/>
    <property type="match status" value="2"/>
</dbReference>
<dbReference type="SUPFAM" id="SSF55729">
    <property type="entry name" value="Acyl-CoA N-acyltransferases (Nat)"/>
    <property type="match status" value="1"/>
</dbReference>
<sequence length="286" mass="33378">MIDLRQTPEYANYMSSIGWIVSSIGRSASGRERKTYAYIRKFPIIGSFIKIQRPEILREKEIKLIERLSKKYRVFQIVIEPKYTKHCTLIAEYGFRQSRNPFVPSKTIHIDLTKPENQLLKEMHHKTRYNIKVAQRNGINVKPSENIKGFSEFWQDCAIRQRNMFLSQKKEITALYKAFGKNAKLLLGFKGKKLVSGILMIKTKNIAYYMYAASSDKGKKLFAPTLNAWEAIKLSKKLGCKIFDFEGIYDERFPLKSWKGFTRFKKSFGGKEVEHPGAFTKFRFPL</sequence>
<dbReference type="InterPro" id="IPR050644">
    <property type="entry name" value="PG_Glycine_Bridge_Synth"/>
</dbReference>
<dbReference type="InterPro" id="IPR016181">
    <property type="entry name" value="Acyl_CoA_acyltransferase"/>
</dbReference>
<dbReference type="GO" id="GO:0009252">
    <property type="term" value="P:peptidoglycan biosynthetic process"/>
    <property type="evidence" value="ECO:0007669"/>
    <property type="project" value="UniProtKB-KW"/>
</dbReference>
<keyword evidence="6" id="KW-0961">Cell wall biogenesis/degradation</keyword>
<name>A0A1F7Y0H2_9BACT</name>
<evidence type="ECO:0000313" key="8">
    <source>
        <dbReference type="Proteomes" id="UP000178419"/>
    </source>
</evidence>
<keyword evidence="3" id="KW-0133">Cell shape</keyword>
<protein>
    <recommendedName>
        <fullName evidence="9">BioF2-like acetyltransferase domain-containing protein</fullName>
    </recommendedName>
</protein>
<proteinExistence type="inferred from homology"/>
<dbReference type="GO" id="GO:0071555">
    <property type="term" value="P:cell wall organization"/>
    <property type="evidence" value="ECO:0007669"/>
    <property type="project" value="UniProtKB-KW"/>
</dbReference>
<dbReference type="Gene3D" id="3.40.630.30">
    <property type="match status" value="1"/>
</dbReference>
<comment type="similarity">
    <text evidence="1">Belongs to the FemABX family.</text>
</comment>
<evidence type="ECO:0000256" key="4">
    <source>
        <dbReference type="ARBA" id="ARBA00022984"/>
    </source>
</evidence>
<gene>
    <name evidence="7" type="ORF">A2714_03390</name>
</gene>